<dbReference type="Proteomes" id="UP000035481">
    <property type="component" value="Unassembled WGS sequence"/>
</dbReference>
<dbReference type="PANTHER" id="PTHR43591">
    <property type="entry name" value="METHYLTRANSFERASE"/>
    <property type="match status" value="1"/>
</dbReference>
<dbReference type="Pfam" id="PF08241">
    <property type="entry name" value="Methyltransf_11"/>
    <property type="match status" value="1"/>
</dbReference>
<dbReference type="GO" id="GO:0008757">
    <property type="term" value="F:S-adenosylmethionine-dependent methyltransferase activity"/>
    <property type="evidence" value="ECO:0007669"/>
    <property type="project" value="InterPro"/>
</dbReference>
<reference evidence="2 3" key="1">
    <citation type="journal article" date="2015" name="Antonie Van Leeuwenhoek">
        <title>A phylogenomic and molecular marker based taxonomic framework for the order Xanthomonadales: proposal to transfer the families Algiphilaceae and Solimonadaceae to the order Nevskiales ord. nov. and to create a new family within the order Xanthomonadales, the family Rhodanobacteraceae fam. nov., containing the genus Rhodanobacter and its closest relatives.</title>
        <authorList>
            <person name="Naushad S."/>
            <person name="Adeolu M."/>
            <person name="Wong S."/>
            <person name="Sohail M."/>
            <person name="Schellhorn H.E."/>
            <person name="Gupta R.S."/>
        </authorList>
    </citation>
    <scope>NUCLEOTIDE SEQUENCE [LARGE SCALE GENOMIC DNA]</scope>
    <source>
        <strain evidence="2 3">DSM 16301</strain>
    </source>
</reference>
<dbReference type="STRING" id="1440762.Y882_14140"/>
<dbReference type="SUPFAM" id="SSF53335">
    <property type="entry name" value="S-adenosyl-L-methionine-dependent methyltransferases"/>
    <property type="match status" value="1"/>
</dbReference>
<dbReference type="Gene3D" id="3.40.50.150">
    <property type="entry name" value="Vaccinia Virus protein VP39"/>
    <property type="match status" value="1"/>
</dbReference>
<dbReference type="InterPro" id="IPR029063">
    <property type="entry name" value="SAM-dependent_MTases_sf"/>
</dbReference>
<protein>
    <submittedName>
        <fullName evidence="2">Biotin synthase</fullName>
    </submittedName>
</protein>
<evidence type="ECO:0000313" key="2">
    <source>
        <dbReference type="EMBL" id="KLD62814.1"/>
    </source>
</evidence>
<evidence type="ECO:0000259" key="1">
    <source>
        <dbReference type="Pfam" id="PF08241"/>
    </source>
</evidence>
<comment type="caution">
    <text evidence="2">The sequence shown here is derived from an EMBL/GenBank/DDBJ whole genome shotgun (WGS) entry which is preliminary data.</text>
</comment>
<dbReference type="CDD" id="cd02440">
    <property type="entry name" value="AdoMet_MTases"/>
    <property type="match status" value="1"/>
</dbReference>
<sequence length="233" mass="25723">MLHHTPILDPSDAYALWAPSYPARAHNPVMLAEERAMLSLLPQDFSGRNVLDAGCGTGRYMRHAVQRGAARVVGVDLSPDMLMRAHDELGNVRRRASIELMQGSLDRMPVTDAWADLTICGLAVGHVEQLEPVLAELCRVTQPGGMVLCSDVHPIGHALGWLRDFKADGRRYAVRHTAHLYSHWHVACARLGLDIGCVLEPMLDPTDIPPGAHFDRAALEVPVALIFQLWRKP</sequence>
<gene>
    <name evidence="2" type="ORF">Y882_14140</name>
</gene>
<feature type="domain" description="Methyltransferase type 11" evidence="1">
    <location>
        <begin position="51"/>
        <end position="149"/>
    </location>
</feature>
<evidence type="ECO:0000313" key="3">
    <source>
        <dbReference type="Proteomes" id="UP000035481"/>
    </source>
</evidence>
<accession>A0A0G9H0T4</accession>
<organism evidence="2 3">
    <name type="scientific">Dyella japonica DSM 16301</name>
    <dbReference type="NCBI Taxonomy" id="1440762"/>
    <lineage>
        <taxon>Bacteria</taxon>
        <taxon>Pseudomonadati</taxon>
        <taxon>Pseudomonadota</taxon>
        <taxon>Gammaproteobacteria</taxon>
        <taxon>Lysobacterales</taxon>
        <taxon>Rhodanobacteraceae</taxon>
        <taxon>Dyella</taxon>
    </lineage>
</organism>
<dbReference type="PATRIC" id="fig|1440762.4.peg.2550"/>
<dbReference type="EMBL" id="JPLA01000041">
    <property type="protein sequence ID" value="KLD62814.1"/>
    <property type="molecule type" value="Genomic_DNA"/>
</dbReference>
<proteinExistence type="predicted"/>
<dbReference type="InterPro" id="IPR013216">
    <property type="entry name" value="Methyltransf_11"/>
</dbReference>
<name>A0A0G9H0T4_9GAMM</name>
<dbReference type="AlphaFoldDB" id="A0A0G9H0T4"/>
<dbReference type="RefSeq" id="WP_046972519.1">
    <property type="nucleotide sequence ID" value="NZ_JPLA01000041.1"/>
</dbReference>